<dbReference type="RefSeq" id="WP_284299243.1">
    <property type="nucleotide sequence ID" value="NZ_BSSV01000006.1"/>
</dbReference>
<name>A0ABQ6HDY5_9GAMM</name>
<keyword evidence="2" id="KW-1185">Reference proteome</keyword>
<comment type="caution">
    <text evidence="1">The sequence shown here is derived from an EMBL/GenBank/DDBJ whole genome shotgun (WGS) entry which is preliminary data.</text>
</comment>
<evidence type="ECO:0000313" key="2">
    <source>
        <dbReference type="Proteomes" id="UP001157134"/>
    </source>
</evidence>
<evidence type="ECO:0000313" key="1">
    <source>
        <dbReference type="EMBL" id="GLX86325.1"/>
    </source>
</evidence>
<gene>
    <name evidence="1" type="ORF">tloyanaT_25780</name>
</gene>
<reference evidence="1 2" key="1">
    <citation type="submission" date="2023-03" db="EMBL/GenBank/DDBJ databases">
        <title>Thalassotalea loyana LMG 22536T draft genome sequence.</title>
        <authorList>
            <person name="Sawabe T."/>
        </authorList>
    </citation>
    <scope>NUCLEOTIDE SEQUENCE [LARGE SCALE GENOMIC DNA]</scope>
    <source>
        <strain evidence="1 2">LMG 22536</strain>
    </source>
</reference>
<protein>
    <submittedName>
        <fullName evidence="1">Uncharacterized protein</fullName>
    </submittedName>
</protein>
<proteinExistence type="predicted"/>
<organism evidence="1 2">
    <name type="scientific">Thalassotalea loyana</name>
    <dbReference type="NCBI Taxonomy" id="280483"/>
    <lineage>
        <taxon>Bacteria</taxon>
        <taxon>Pseudomonadati</taxon>
        <taxon>Pseudomonadota</taxon>
        <taxon>Gammaproteobacteria</taxon>
        <taxon>Alteromonadales</taxon>
        <taxon>Colwelliaceae</taxon>
        <taxon>Thalassotalea</taxon>
    </lineage>
</organism>
<sequence>MHLTNCPVCHSAIDLLSIVEDEGGRELLTEVTKLESWLAPMVLLYIGLFKPAKSKLNNARAAKLLKETLALTSNHRLLANACEKTVVTIRENRKTHQAKMFKDHTYLKAVIESMSETEQAITDEQPKSRAVIKKQGVELSNEEAQAQFDEMMAKYKTTPTKKAR</sequence>
<accession>A0ABQ6HDY5</accession>
<dbReference type="Proteomes" id="UP001157134">
    <property type="component" value="Unassembled WGS sequence"/>
</dbReference>
<dbReference type="EMBL" id="BSSV01000006">
    <property type="protein sequence ID" value="GLX86325.1"/>
    <property type="molecule type" value="Genomic_DNA"/>
</dbReference>